<evidence type="ECO:0000256" key="2">
    <source>
        <dbReference type="ARBA" id="ARBA00022475"/>
    </source>
</evidence>
<reference evidence="8" key="1">
    <citation type="journal article" date="2019" name="Int. J. Syst. Evol. Microbiol.">
        <title>The Global Catalogue of Microorganisms (GCM) 10K type strain sequencing project: providing services to taxonomists for standard genome sequencing and annotation.</title>
        <authorList>
            <consortium name="The Broad Institute Genomics Platform"/>
            <consortium name="The Broad Institute Genome Sequencing Center for Infectious Disease"/>
            <person name="Wu L."/>
            <person name="Ma J."/>
        </authorList>
    </citation>
    <scope>NUCLEOTIDE SEQUENCE [LARGE SCALE GENOMIC DNA]</scope>
    <source>
        <strain evidence="8">KCTC 23707</strain>
    </source>
</reference>
<feature type="transmembrane region" description="Helical" evidence="6">
    <location>
        <begin position="156"/>
        <end position="175"/>
    </location>
</feature>
<evidence type="ECO:0000313" key="8">
    <source>
        <dbReference type="Proteomes" id="UP001597373"/>
    </source>
</evidence>
<feature type="transmembrane region" description="Helical" evidence="6">
    <location>
        <begin position="283"/>
        <end position="304"/>
    </location>
</feature>
<dbReference type="InterPro" id="IPR043428">
    <property type="entry name" value="LivM-like"/>
</dbReference>
<proteinExistence type="predicted"/>
<evidence type="ECO:0000313" key="7">
    <source>
        <dbReference type="EMBL" id="MFD2260936.1"/>
    </source>
</evidence>
<keyword evidence="8" id="KW-1185">Reference proteome</keyword>
<keyword evidence="5 6" id="KW-0472">Membrane</keyword>
<feature type="transmembrane region" description="Helical" evidence="6">
    <location>
        <begin position="35"/>
        <end position="56"/>
    </location>
</feature>
<feature type="transmembrane region" description="Helical" evidence="6">
    <location>
        <begin position="116"/>
        <end position="136"/>
    </location>
</feature>
<dbReference type="CDD" id="cd06581">
    <property type="entry name" value="TM_PBP1_LivM_like"/>
    <property type="match status" value="1"/>
</dbReference>
<keyword evidence="2" id="KW-1003">Cell membrane</keyword>
<dbReference type="Proteomes" id="UP001597373">
    <property type="component" value="Unassembled WGS sequence"/>
</dbReference>
<feature type="transmembrane region" description="Helical" evidence="6">
    <location>
        <begin position="235"/>
        <end position="253"/>
    </location>
</feature>
<sequence length="327" mass="35252">MTGLPFDLTPQELKTASWAALLAVAAALLPLFDEAYYLALGVNIMLYAALCTAWTLFSGPTHYISLATAAFFGLGTYAVGLGIDHLPFPLLVAIGAVCGAILAGIVGVATLRLSGVYFVIFTLGLAELVRQLVSWGQSKITTRMGLYVFTDFTEKHIYWMLLVLTVAVFLTGWLINRSRLGFAMQIIGNDETVARHVGIDTARAKIILFMISGAFIGIAGAICAPRYAYIQPNSGFNPTISFLVVIMALLGGTRKLWGPLVGVIPFTIVMDFVTAKFPNHTSIVMGIAFLAIVYFIPNGVTGLIEKARDRIRARARAALASVKEARP</sequence>
<evidence type="ECO:0000256" key="6">
    <source>
        <dbReference type="SAM" id="Phobius"/>
    </source>
</evidence>
<organism evidence="7 8">
    <name type="scientific">Chelativorans composti</name>
    <dbReference type="NCBI Taxonomy" id="768533"/>
    <lineage>
        <taxon>Bacteria</taxon>
        <taxon>Pseudomonadati</taxon>
        <taxon>Pseudomonadota</taxon>
        <taxon>Alphaproteobacteria</taxon>
        <taxon>Hyphomicrobiales</taxon>
        <taxon>Phyllobacteriaceae</taxon>
        <taxon>Chelativorans</taxon>
    </lineage>
</organism>
<feature type="transmembrane region" description="Helical" evidence="6">
    <location>
        <begin position="89"/>
        <end position="109"/>
    </location>
</feature>
<feature type="transmembrane region" description="Helical" evidence="6">
    <location>
        <begin position="12"/>
        <end position="29"/>
    </location>
</feature>
<dbReference type="EMBL" id="JBHUIR010000054">
    <property type="protein sequence ID" value="MFD2260936.1"/>
    <property type="molecule type" value="Genomic_DNA"/>
</dbReference>
<protein>
    <submittedName>
        <fullName evidence="7">Branched-chain amino acid ABC transporter permease</fullName>
    </submittedName>
</protein>
<evidence type="ECO:0000256" key="3">
    <source>
        <dbReference type="ARBA" id="ARBA00022692"/>
    </source>
</evidence>
<feature type="transmembrane region" description="Helical" evidence="6">
    <location>
        <begin position="63"/>
        <end position="83"/>
    </location>
</feature>
<evidence type="ECO:0000256" key="1">
    <source>
        <dbReference type="ARBA" id="ARBA00004651"/>
    </source>
</evidence>
<accession>A0ABW5DKA1</accession>
<keyword evidence="3 6" id="KW-0812">Transmembrane</keyword>
<comment type="caution">
    <text evidence="7">The sequence shown here is derived from an EMBL/GenBank/DDBJ whole genome shotgun (WGS) entry which is preliminary data.</text>
</comment>
<dbReference type="Pfam" id="PF02653">
    <property type="entry name" value="BPD_transp_2"/>
    <property type="match status" value="1"/>
</dbReference>
<feature type="transmembrane region" description="Helical" evidence="6">
    <location>
        <begin position="206"/>
        <end position="229"/>
    </location>
</feature>
<dbReference type="PANTHER" id="PTHR30482:SF10">
    <property type="entry name" value="HIGH-AFFINITY BRANCHED-CHAIN AMINO ACID TRANSPORT PROTEIN BRAE"/>
    <property type="match status" value="1"/>
</dbReference>
<dbReference type="PANTHER" id="PTHR30482">
    <property type="entry name" value="HIGH-AFFINITY BRANCHED-CHAIN AMINO ACID TRANSPORT SYSTEM PERMEASE"/>
    <property type="match status" value="1"/>
</dbReference>
<gene>
    <name evidence="7" type="ORF">ACFSMZ_14380</name>
</gene>
<dbReference type="RefSeq" id="WP_345098208.1">
    <property type="nucleotide sequence ID" value="NZ_BAABGS010000012.1"/>
</dbReference>
<name>A0ABW5DKA1_9HYPH</name>
<keyword evidence="4 6" id="KW-1133">Transmembrane helix</keyword>
<evidence type="ECO:0000256" key="4">
    <source>
        <dbReference type="ARBA" id="ARBA00022989"/>
    </source>
</evidence>
<evidence type="ECO:0000256" key="5">
    <source>
        <dbReference type="ARBA" id="ARBA00023136"/>
    </source>
</evidence>
<comment type="subcellular location">
    <subcellularLocation>
        <location evidence="1">Cell membrane</location>
        <topology evidence="1">Multi-pass membrane protein</topology>
    </subcellularLocation>
</comment>
<dbReference type="InterPro" id="IPR001851">
    <property type="entry name" value="ABC_transp_permease"/>
</dbReference>